<evidence type="ECO:0000256" key="2">
    <source>
        <dbReference type="SAM" id="Phobius"/>
    </source>
</evidence>
<name>J3P4P3_GAET3</name>
<dbReference type="HOGENOM" id="CLU_1049897_0_0_1"/>
<gene>
    <name evidence="4" type="primary">20348938</name>
    <name evidence="3" type="ORF">GGTG_08480</name>
</gene>
<dbReference type="VEuPathDB" id="FungiDB:GGTG_08480"/>
<feature type="compositionally biased region" description="Acidic residues" evidence="1">
    <location>
        <begin position="216"/>
        <end position="229"/>
    </location>
</feature>
<dbReference type="GeneID" id="20348938"/>
<protein>
    <submittedName>
        <fullName evidence="3 4">Uncharacterized protein</fullName>
    </submittedName>
</protein>
<reference evidence="5" key="1">
    <citation type="submission" date="2010-07" db="EMBL/GenBank/DDBJ databases">
        <title>The genome sequence of Gaeumannomyces graminis var. tritici strain R3-111a-1.</title>
        <authorList>
            <consortium name="The Broad Institute Genome Sequencing Platform"/>
            <person name="Ma L.-J."/>
            <person name="Dead R."/>
            <person name="Young S."/>
            <person name="Zeng Q."/>
            <person name="Koehrsen M."/>
            <person name="Alvarado L."/>
            <person name="Berlin A."/>
            <person name="Chapman S.B."/>
            <person name="Chen Z."/>
            <person name="Freedman E."/>
            <person name="Gellesch M."/>
            <person name="Goldberg J."/>
            <person name="Griggs A."/>
            <person name="Gujja S."/>
            <person name="Heilman E.R."/>
            <person name="Heiman D."/>
            <person name="Hepburn T."/>
            <person name="Howarth C."/>
            <person name="Jen D."/>
            <person name="Larson L."/>
            <person name="Mehta T."/>
            <person name="Neiman D."/>
            <person name="Pearson M."/>
            <person name="Roberts A."/>
            <person name="Saif S."/>
            <person name="Shea T."/>
            <person name="Shenoy N."/>
            <person name="Sisk P."/>
            <person name="Stolte C."/>
            <person name="Sykes S."/>
            <person name="Walk T."/>
            <person name="White J."/>
            <person name="Yandava C."/>
            <person name="Haas B."/>
            <person name="Nusbaum C."/>
            <person name="Birren B."/>
        </authorList>
    </citation>
    <scope>NUCLEOTIDE SEQUENCE [LARGE SCALE GENOMIC DNA]</scope>
    <source>
        <strain evidence="5">R3-111a-1</strain>
    </source>
</reference>
<evidence type="ECO:0000256" key="1">
    <source>
        <dbReference type="SAM" id="MobiDB-lite"/>
    </source>
</evidence>
<accession>J3P4P3</accession>
<dbReference type="OrthoDB" id="5423884at2759"/>
<reference evidence="4" key="4">
    <citation type="journal article" date="2015" name="G3 (Bethesda)">
        <title>Genome sequences of three phytopathogenic species of the Magnaporthaceae family of fungi.</title>
        <authorList>
            <person name="Okagaki L.H."/>
            <person name="Nunes C.C."/>
            <person name="Sailsbery J."/>
            <person name="Clay B."/>
            <person name="Brown D."/>
            <person name="John T."/>
            <person name="Oh Y."/>
            <person name="Young N."/>
            <person name="Fitzgerald M."/>
            <person name="Haas B.J."/>
            <person name="Zeng Q."/>
            <person name="Young S."/>
            <person name="Adiconis X."/>
            <person name="Fan L."/>
            <person name="Levin J.Z."/>
            <person name="Mitchell T.K."/>
            <person name="Okubara P.A."/>
            <person name="Farman M.L."/>
            <person name="Kohn L.M."/>
            <person name="Birren B."/>
            <person name="Ma L.-J."/>
            <person name="Dean R.A."/>
        </authorList>
    </citation>
    <scope>NUCLEOTIDE SEQUENCE</scope>
    <source>
        <strain evidence="4">R3-111a-1</strain>
    </source>
</reference>
<reference evidence="3" key="3">
    <citation type="submission" date="2010-09" db="EMBL/GenBank/DDBJ databases">
        <title>Annotation of Gaeumannomyces graminis var. tritici R3-111a-1.</title>
        <authorList>
            <consortium name="The Broad Institute Genome Sequencing Platform"/>
            <person name="Ma L.-J."/>
            <person name="Dead R."/>
            <person name="Young S.K."/>
            <person name="Zeng Q."/>
            <person name="Gargeya S."/>
            <person name="Fitzgerald M."/>
            <person name="Haas B."/>
            <person name="Abouelleil A."/>
            <person name="Alvarado L."/>
            <person name="Arachchi H.M."/>
            <person name="Berlin A."/>
            <person name="Brown A."/>
            <person name="Chapman S.B."/>
            <person name="Chen Z."/>
            <person name="Dunbar C."/>
            <person name="Freedman E."/>
            <person name="Gearin G."/>
            <person name="Gellesch M."/>
            <person name="Goldberg J."/>
            <person name="Griggs A."/>
            <person name="Gujja S."/>
            <person name="Heiman D."/>
            <person name="Howarth C."/>
            <person name="Larson L."/>
            <person name="Lui A."/>
            <person name="MacDonald P.J.P."/>
            <person name="Mehta T."/>
            <person name="Montmayeur A."/>
            <person name="Murphy C."/>
            <person name="Neiman D."/>
            <person name="Pearson M."/>
            <person name="Priest M."/>
            <person name="Roberts A."/>
            <person name="Saif S."/>
            <person name="Shea T."/>
            <person name="Shenoy N."/>
            <person name="Sisk P."/>
            <person name="Stolte C."/>
            <person name="Sykes S."/>
            <person name="Yandava C."/>
            <person name="Wortman J."/>
            <person name="Nusbaum C."/>
            <person name="Birren B."/>
        </authorList>
    </citation>
    <scope>NUCLEOTIDE SEQUENCE</scope>
    <source>
        <strain evidence="3">R3-111a-1</strain>
    </source>
</reference>
<evidence type="ECO:0000313" key="3">
    <source>
        <dbReference type="EMBL" id="EJT74640.1"/>
    </source>
</evidence>
<dbReference type="eggNOG" id="ENOG502SSR4">
    <property type="taxonomic scope" value="Eukaryota"/>
</dbReference>
<keyword evidence="2" id="KW-0472">Membrane</keyword>
<dbReference type="Proteomes" id="UP000006039">
    <property type="component" value="Unassembled WGS sequence"/>
</dbReference>
<reference evidence="4" key="5">
    <citation type="submission" date="2018-04" db="UniProtKB">
        <authorList>
            <consortium name="EnsemblFungi"/>
        </authorList>
    </citation>
    <scope>IDENTIFICATION</scope>
    <source>
        <strain evidence="4">R3-111a-1</strain>
    </source>
</reference>
<feature type="transmembrane region" description="Helical" evidence="2">
    <location>
        <begin position="99"/>
        <end position="122"/>
    </location>
</feature>
<dbReference type="RefSeq" id="XP_009224584.1">
    <property type="nucleotide sequence ID" value="XM_009226320.1"/>
</dbReference>
<feature type="region of interest" description="Disordered" evidence="1">
    <location>
        <begin position="148"/>
        <end position="265"/>
    </location>
</feature>
<evidence type="ECO:0000313" key="5">
    <source>
        <dbReference type="Proteomes" id="UP000006039"/>
    </source>
</evidence>
<keyword evidence="5" id="KW-1185">Reference proteome</keyword>
<reference evidence="3" key="2">
    <citation type="submission" date="2010-07" db="EMBL/GenBank/DDBJ databases">
        <authorList>
            <consortium name="The Broad Institute Genome Sequencing Platform"/>
            <consortium name="Broad Institute Genome Sequencing Center for Infectious Disease"/>
            <person name="Ma L.-J."/>
            <person name="Dead R."/>
            <person name="Young S."/>
            <person name="Zeng Q."/>
            <person name="Koehrsen M."/>
            <person name="Alvarado L."/>
            <person name="Berlin A."/>
            <person name="Chapman S.B."/>
            <person name="Chen Z."/>
            <person name="Freedman E."/>
            <person name="Gellesch M."/>
            <person name="Goldberg J."/>
            <person name="Griggs A."/>
            <person name="Gujja S."/>
            <person name="Heilman E.R."/>
            <person name="Heiman D."/>
            <person name="Hepburn T."/>
            <person name="Howarth C."/>
            <person name="Jen D."/>
            <person name="Larson L."/>
            <person name="Mehta T."/>
            <person name="Neiman D."/>
            <person name="Pearson M."/>
            <person name="Roberts A."/>
            <person name="Saif S."/>
            <person name="Shea T."/>
            <person name="Shenoy N."/>
            <person name="Sisk P."/>
            <person name="Stolte C."/>
            <person name="Sykes S."/>
            <person name="Walk T."/>
            <person name="White J."/>
            <person name="Yandava C."/>
            <person name="Haas B."/>
            <person name="Nusbaum C."/>
            <person name="Birren B."/>
        </authorList>
    </citation>
    <scope>NUCLEOTIDE SEQUENCE</scope>
    <source>
        <strain evidence="3">R3-111a-1</strain>
    </source>
</reference>
<keyword evidence="2" id="KW-0812">Transmembrane</keyword>
<dbReference type="EnsemblFungi" id="EJT74640">
    <property type="protein sequence ID" value="EJT74640"/>
    <property type="gene ID" value="GGTG_08480"/>
</dbReference>
<organism evidence="3">
    <name type="scientific">Gaeumannomyces tritici (strain R3-111a-1)</name>
    <name type="common">Wheat and barley take-all root rot fungus</name>
    <name type="synonym">Gaeumannomyces graminis var. tritici</name>
    <dbReference type="NCBI Taxonomy" id="644352"/>
    <lineage>
        <taxon>Eukaryota</taxon>
        <taxon>Fungi</taxon>
        <taxon>Dikarya</taxon>
        <taxon>Ascomycota</taxon>
        <taxon>Pezizomycotina</taxon>
        <taxon>Sordariomycetes</taxon>
        <taxon>Sordariomycetidae</taxon>
        <taxon>Magnaporthales</taxon>
        <taxon>Magnaporthaceae</taxon>
        <taxon>Gaeumannomyces</taxon>
    </lineage>
</organism>
<feature type="compositionally biased region" description="Basic and acidic residues" evidence="1">
    <location>
        <begin position="252"/>
        <end position="265"/>
    </location>
</feature>
<dbReference type="EMBL" id="GL385398">
    <property type="protein sequence ID" value="EJT74640.1"/>
    <property type="molecule type" value="Genomic_DNA"/>
</dbReference>
<sequence length="265" mass="28114">MAPLIPPNLATAARQLVGTVVRRASDALLDNNSHDDNNKPSPRSLLISVPAPLPLSLLSPTTTGSDADPPTRALAARQFAATTSTVPGGYHTAGPEPGAVVGITLGSLAGFLLVLWLVYVCINMGNAPRAVTDATSSYGGTASVVEVRKSSRHRHASAAAARRGGGGMGRPPPPPHVERVVVEESTRTARARRMSAGSSLPERGIPVPGPRIVPMDSDDSADEEDEVVVIEERSPPPRRRSRRGSGMTGERIYYEQRERSVSRRR</sequence>
<keyword evidence="2" id="KW-1133">Transmembrane helix</keyword>
<proteinExistence type="predicted"/>
<evidence type="ECO:0000313" key="4">
    <source>
        <dbReference type="EnsemblFungi" id="EJT74640"/>
    </source>
</evidence>
<feature type="compositionally biased region" description="Basic and acidic residues" evidence="1">
    <location>
        <begin position="176"/>
        <end position="187"/>
    </location>
</feature>
<dbReference type="AlphaFoldDB" id="J3P4P3"/>